<name>A0A1I4G9D6_9EURY</name>
<feature type="compositionally biased region" description="Low complexity" evidence="1">
    <location>
        <begin position="450"/>
        <end position="467"/>
    </location>
</feature>
<dbReference type="EMBL" id="FOTC01000003">
    <property type="protein sequence ID" value="SFL25726.1"/>
    <property type="molecule type" value="Genomic_DNA"/>
</dbReference>
<evidence type="ECO:0000313" key="6">
    <source>
        <dbReference type="Proteomes" id="UP000199607"/>
    </source>
</evidence>
<dbReference type="InterPro" id="IPR055522">
    <property type="entry name" value="DUF7096"/>
</dbReference>
<dbReference type="RefSeq" id="WP_089870257.1">
    <property type="nucleotide sequence ID" value="NZ_FOTC01000003.1"/>
</dbReference>
<feature type="domain" description="DUF7094" evidence="3">
    <location>
        <begin position="211"/>
        <end position="317"/>
    </location>
</feature>
<dbReference type="AlphaFoldDB" id="A0A1I4G9D6"/>
<feature type="region of interest" description="Disordered" evidence="1">
    <location>
        <begin position="412"/>
        <end position="467"/>
    </location>
</feature>
<gene>
    <name evidence="5" type="ORF">SAMN04487950_3080</name>
</gene>
<dbReference type="InterPro" id="IPR055520">
    <property type="entry name" value="DUF7094"/>
</dbReference>
<feature type="domain" description="Fibronectin-III type-like" evidence="2">
    <location>
        <begin position="326"/>
        <end position="402"/>
    </location>
</feature>
<feature type="compositionally biased region" description="Low complexity" evidence="1">
    <location>
        <begin position="421"/>
        <end position="433"/>
    </location>
</feature>
<dbReference type="Pfam" id="PF23374">
    <property type="entry name" value="Fn3_arc"/>
    <property type="match status" value="1"/>
</dbReference>
<evidence type="ECO:0000259" key="4">
    <source>
        <dbReference type="Pfam" id="PF23379"/>
    </source>
</evidence>
<dbReference type="Proteomes" id="UP000199607">
    <property type="component" value="Unassembled WGS sequence"/>
</dbReference>
<dbReference type="STRING" id="553466.SAMN04487950_3080"/>
<evidence type="ECO:0000256" key="1">
    <source>
        <dbReference type="SAM" id="MobiDB-lite"/>
    </source>
</evidence>
<dbReference type="InterPro" id="IPR056397">
    <property type="entry name" value="Fn3_arc"/>
</dbReference>
<dbReference type="Pfam" id="PF23379">
    <property type="entry name" value="DUF7096"/>
    <property type="match status" value="1"/>
</dbReference>
<keyword evidence="6" id="KW-1185">Reference proteome</keyword>
<protein>
    <submittedName>
        <fullName evidence="5">Uncharacterized protein</fullName>
    </submittedName>
</protein>
<feature type="domain" description="DUF7096" evidence="4">
    <location>
        <begin position="2"/>
        <end position="205"/>
    </location>
</feature>
<evidence type="ECO:0000259" key="3">
    <source>
        <dbReference type="Pfam" id="PF23375"/>
    </source>
</evidence>
<reference evidence="6" key="1">
    <citation type="submission" date="2016-10" db="EMBL/GenBank/DDBJ databases">
        <authorList>
            <person name="Varghese N."/>
            <person name="Submissions S."/>
        </authorList>
    </citation>
    <scope>NUCLEOTIDE SEQUENCE [LARGE SCALE GENOMIC DNA]</scope>
    <source>
        <strain evidence="6">CGMCC 1.7738</strain>
    </source>
</reference>
<sequence length="467" mass="50789">MRPRSVLFAVFLLVSSGVGAASLPGLAASSPDSDALSSTADIAQNRTQTNVLTLTQSSVQRTNFTQSSANASAALTIRDTRISRQLNTKRTETTLDSVDVESERQAYIRRALTEVEIRTSELRQEEREAFRRHSTGELSTTGLTVQLARIDTASEQLAQNVTRLNDAAEDIEGFSVRTRVDAIQLELQTLRGPMRDHTAEAVRGEIPSSRVYASTTADGVVLTTISDDTYVREVYDGSRRVPTSNAQLTPEEIDTLVRQSYPTLWERWGSSGGSARESDVWITEIPYRRGKLTAFIDKDTPGRVFKEAQTLRLNRTPPTKQMNSSRVGLRLTVHPSYPGGPMLIKVENARTGDPVRADVSIISPPQSNTDPVPIGTTNSSGALWAVSPQENFTVQAIKVDTQSVVDMRVQPVEPNRVGAPNGSSSSNGSTGSTDVTESDEIRTVEAPTVSTSTLTSQSLAAPSLRRR</sequence>
<evidence type="ECO:0000313" key="5">
    <source>
        <dbReference type="EMBL" id="SFL25726.1"/>
    </source>
</evidence>
<dbReference type="Pfam" id="PF23375">
    <property type="entry name" value="DUF7094"/>
    <property type="match status" value="1"/>
</dbReference>
<proteinExistence type="predicted"/>
<evidence type="ECO:0000259" key="2">
    <source>
        <dbReference type="Pfam" id="PF23374"/>
    </source>
</evidence>
<organism evidence="5 6">
    <name type="scientific">Halogranum rubrum</name>
    <dbReference type="NCBI Taxonomy" id="553466"/>
    <lineage>
        <taxon>Archaea</taxon>
        <taxon>Methanobacteriati</taxon>
        <taxon>Methanobacteriota</taxon>
        <taxon>Stenosarchaea group</taxon>
        <taxon>Halobacteria</taxon>
        <taxon>Halobacteriales</taxon>
        <taxon>Haloferacaceae</taxon>
    </lineage>
</organism>
<accession>A0A1I4G9D6</accession>